<dbReference type="AlphaFoldDB" id="A0A9N9WZJ8"/>
<evidence type="ECO:0000313" key="4">
    <source>
        <dbReference type="EMBL" id="CAG9811971.1"/>
    </source>
</evidence>
<evidence type="ECO:0000256" key="1">
    <source>
        <dbReference type="ARBA" id="ARBA00022614"/>
    </source>
</evidence>
<dbReference type="Proteomes" id="UP001153620">
    <property type="component" value="Chromosome 4"/>
</dbReference>
<dbReference type="PANTHER" id="PTHR45712">
    <property type="entry name" value="AGAP008170-PA"/>
    <property type="match status" value="1"/>
</dbReference>
<sequence length="343" mass="38920">MKNLKMMIICIFTILVIPSILCNVNITCEIKDIEFETGTRTKTCIPSSFVIQNDTEIFNITNGNENIQGFYVENSKSDLTPLGLSTSFPALKYFIFKKSTLTKISQNSLKNFQDLIEVNLYKNLLTKIEPGSFSDNQKLQKINLSFNKIKFIDSCAFSGLYNLQELHLNDNELKTIEAGLLQDNQNLLVIKLQMNGIEQLPVTLFHGLSKLNTVTLDYNELQAIPDRMFVDNEELKMFTVSSNSIRIIGAEVRNTLEALDVFKIDNNNCIDNRESYEDLSLSRTSLDGKCEATCEDYKNWLELEINENRNLVKCEKIDTTTTTLASTTTLTEPPTTESSNDFS</sequence>
<dbReference type="InterPro" id="IPR003591">
    <property type="entry name" value="Leu-rich_rpt_typical-subtyp"/>
</dbReference>
<reference evidence="4" key="1">
    <citation type="submission" date="2022-01" db="EMBL/GenBank/DDBJ databases">
        <authorList>
            <person name="King R."/>
        </authorList>
    </citation>
    <scope>NUCLEOTIDE SEQUENCE</scope>
</reference>
<dbReference type="InterPro" id="IPR050333">
    <property type="entry name" value="SLRP"/>
</dbReference>
<organism evidence="4 5">
    <name type="scientific">Chironomus riparius</name>
    <dbReference type="NCBI Taxonomy" id="315576"/>
    <lineage>
        <taxon>Eukaryota</taxon>
        <taxon>Metazoa</taxon>
        <taxon>Ecdysozoa</taxon>
        <taxon>Arthropoda</taxon>
        <taxon>Hexapoda</taxon>
        <taxon>Insecta</taxon>
        <taxon>Pterygota</taxon>
        <taxon>Neoptera</taxon>
        <taxon>Endopterygota</taxon>
        <taxon>Diptera</taxon>
        <taxon>Nematocera</taxon>
        <taxon>Chironomoidea</taxon>
        <taxon>Chironomidae</taxon>
        <taxon>Chironominae</taxon>
        <taxon>Chironomus</taxon>
    </lineage>
</organism>
<feature type="signal peptide" evidence="3">
    <location>
        <begin position="1"/>
        <end position="22"/>
    </location>
</feature>
<reference evidence="4" key="2">
    <citation type="submission" date="2022-10" db="EMBL/GenBank/DDBJ databases">
        <authorList>
            <consortium name="ENA_rothamsted_submissions"/>
            <consortium name="culmorum"/>
            <person name="King R."/>
        </authorList>
    </citation>
    <scope>NUCLEOTIDE SEQUENCE</scope>
</reference>
<dbReference type="InterPro" id="IPR032675">
    <property type="entry name" value="LRR_dom_sf"/>
</dbReference>
<keyword evidence="5" id="KW-1185">Reference proteome</keyword>
<dbReference type="EMBL" id="OU895880">
    <property type="protein sequence ID" value="CAG9811971.1"/>
    <property type="molecule type" value="Genomic_DNA"/>
</dbReference>
<feature type="chain" id="PRO_5040443514" evidence="3">
    <location>
        <begin position="23"/>
        <end position="343"/>
    </location>
</feature>
<evidence type="ECO:0000256" key="3">
    <source>
        <dbReference type="SAM" id="SignalP"/>
    </source>
</evidence>
<dbReference type="InterPro" id="IPR001611">
    <property type="entry name" value="Leu-rich_rpt"/>
</dbReference>
<dbReference type="OrthoDB" id="7749982at2759"/>
<dbReference type="Pfam" id="PF13855">
    <property type="entry name" value="LRR_8"/>
    <property type="match status" value="2"/>
</dbReference>
<keyword evidence="3" id="KW-0732">Signal</keyword>
<evidence type="ECO:0000256" key="2">
    <source>
        <dbReference type="ARBA" id="ARBA00022737"/>
    </source>
</evidence>
<keyword evidence="1" id="KW-0433">Leucine-rich repeat</keyword>
<dbReference type="Gene3D" id="3.80.10.10">
    <property type="entry name" value="Ribonuclease Inhibitor"/>
    <property type="match status" value="1"/>
</dbReference>
<dbReference type="PANTHER" id="PTHR45712:SF22">
    <property type="entry name" value="INSULIN-LIKE GROWTH FACTOR-BINDING PROTEIN COMPLEX ACID LABILE SUBUNIT"/>
    <property type="match status" value="1"/>
</dbReference>
<evidence type="ECO:0000313" key="5">
    <source>
        <dbReference type="Proteomes" id="UP001153620"/>
    </source>
</evidence>
<keyword evidence="2" id="KW-0677">Repeat</keyword>
<proteinExistence type="predicted"/>
<protein>
    <submittedName>
        <fullName evidence="4">Uncharacterized protein</fullName>
    </submittedName>
</protein>
<accession>A0A9N9WZJ8</accession>
<dbReference type="SMART" id="SM00369">
    <property type="entry name" value="LRR_TYP"/>
    <property type="match status" value="5"/>
</dbReference>
<name>A0A9N9WZJ8_9DIPT</name>
<dbReference type="SUPFAM" id="SSF52058">
    <property type="entry name" value="L domain-like"/>
    <property type="match status" value="1"/>
</dbReference>
<gene>
    <name evidence="4" type="ORF">CHIRRI_LOCUS14778</name>
</gene>